<dbReference type="STRING" id="1817824.A2751_00910"/>
<name>A0A1F5NMU3_9BACT</name>
<evidence type="ECO:0000256" key="1">
    <source>
        <dbReference type="SAM" id="MobiDB-lite"/>
    </source>
</evidence>
<evidence type="ECO:0000313" key="3">
    <source>
        <dbReference type="Proteomes" id="UP000176864"/>
    </source>
</evidence>
<accession>A0A1F5NMU3</accession>
<proteinExistence type="predicted"/>
<feature type="region of interest" description="Disordered" evidence="1">
    <location>
        <begin position="1"/>
        <end position="27"/>
    </location>
</feature>
<evidence type="ECO:0000313" key="2">
    <source>
        <dbReference type="EMBL" id="OGE79005.1"/>
    </source>
</evidence>
<organism evidence="2 3">
    <name type="scientific">Candidatus Doudnabacteria bacterium RIFCSPHIGHO2_01_FULL_46_14</name>
    <dbReference type="NCBI Taxonomy" id="1817824"/>
    <lineage>
        <taxon>Bacteria</taxon>
        <taxon>Candidatus Doudnaibacteriota</taxon>
    </lineage>
</organism>
<dbReference type="Proteomes" id="UP000176864">
    <property type="component" value="Unassembled WGS sequence"/>
</dbReference>
<reference evidence="2 3" key="1">
    <citation type="journal article" date="2016" name="Nat. Commun.">
        <title>Thousands of microbial genomes shed light on interconnected biogeochemical processes in an aquifer system.</title>
        <authorList>
            <person name="Anantharaman K."/>
            <person name="Brown C.T."/>
            <person name="Hug L.A."/>
            <person name="Sharon I."/>
            <person name="Castelle C.J."/>
            <person name="Probst A.J."/>
            <person name="Thomas B.C."/>
            <person name="Singh A."/>
            <person name="Wilkins M.J."/>
            <person name="Karaoz U."/>
            <person name="Brodie E.L."/>
            <person name="Williams K.H."/>
            <person name="Hubbard S.S."/>
            <person name="Banfield J.F."/>
        </authorList>
    </citation>
    <scope>NUCLEOTIDE SEQUENCE [LARGE SCALE GENOMIC DNA]</scope>
</reference>
<feature type="compositionally biased region" description="Basic and acidic residues" evidence="1">
    <location>
        <begin position="1"/>
        <end position="19"/>
    </location>
</feature>
<sequence>MNERHPTQEHAAFRSRDQSAPDPYADQRAAFREDLGVMLSIKQSDGRTRELGEVLAHNREVNGEALQALIDYAKIATGYTKDKNLPRVPLEEAKLAMGSVSRISEQARMRSPHNQSIDQALAEFLQRRLYGFTATLDQRVRKAGKGAMESYQMNKTKLPRGEDRSNWQVHEWAREIRGSFGSLVPSNEKRAFMVEDAERKIEEAMRDKGHKAGKLMEIGKRLETATLALGEYRYPFQADEFE</sequence>
<protein>
    <submittedName>
        <fullName evidence="2">Uncharacterized protein</fullName>
    </submittedName>
</protein>
<comment type="caution">
    <text evidence="2">The sequence shown here is derived from an EMBL/GenBank/DDBJ whole genome shotgun (WGS) entry which is preliminary data.</text>
</comment>
<gene>
    <name evidence="2" type="ORF">A2751_00910</name>
</gene>
<dbReference type="AlphaFoldDB" id="A0A1F5NMU3"/>
<dbReference type="EMBL" id="MFEK01000010">
    <property type="protein sequence ID" value="OGE79005.1"/>
    <property type="molecule type" value="Genomic_DNA"/>
</dbReference>